<name>A0A9P7UDM3_9PEZI</name>
<dbReference type="AlphaFoldDB" id="A0A9P7UDM3"/>
<sequence length="34" mass="3958">MPCGWNQRWPIPSETERERISGQGILHTPLNTPR</sequence>
<gene>
    <name evidence="2" type="ORF">JMJ77_011330</name>
</gene>
<comment type="caution">
    <text evidence="2">The sequence shown here is derived from an EMBL/GenBank/DDBJ whole genome shotgun (WGS) entry which is preliminary data.</text>
</comment>
<protein>
    <submittedName>
        <fullName evidence="2">Uncharacterized protein</fullName>
    </submittedName>
</protein>
<dbReference type="Proteomes" id="UP000699042">
    <property type="component" value="Unassembled WGS sequence"/>
</dbReference>
<evidence type="ECO:0000313" key="2">
    <source>
        <dbReference type="EMBL" id="KAG7047992.1"/>
    </source>
</evidence>
<keyword evidence="3" id="KW-1185">Reference proteome</keyword>
<proteinExistence type="predicted"/>
<reference evidence="2" key="1">
    <citation type="submission" date="2021-05" db="EMBL/GenBank/DDBJ databases">
        <title>Comparative genomics of three Colletotrichum scovillei strains and genetic complementation revealed genes involved fungal growth and virulence on chili pepper.</title>
        <authorList>
            <person name="Hsieh D.-K."/>
            <person name="Chuang S.-C."/>
            <person name="Chen C.-Y."/>
            <person name="Chao Y.-T."/>
            <person name="Lu M.-Y.J."/>
            <person name="Lee M.-H."/>
            <person name="Shih M.-C."/>
        </authorList>
    </citation>
    <scope>NUCLEOTIDE SEQUENCE</scope>
    <source>
        <strain evidence="2">Coll-153</strain>
    </source>
</reference>
<organism evidence="2 3">
    <name type="scientific">Colletotrichum scovillei</name>
    <dbReference type="NCBI Taxonomy" id="1209932"/>
    <lineage>
        <taxon>Eukaryota</taxon>
        <taxon>Fungi</taxon>
        <taxon>Dikarya</taxon>
        <taxon>Ascomycota</taxon>
        <taxon>Pezizomycotina</taxon>
        <taxon>Sordariomycetes</taxon>
        <taxon>Hypocreomycetidae</taxon>
        <taxon>Glomerellales</taxon>
        <taxon>Glomerellaceae</taxon>
        <taxon>Colletotrichum</taxon>
        <taxon>Colletotrichum acutatum species complex</taxon>
    </lineage>
</organism>
<accession>A0A9P7UDM3</accession>
<evidence type="ECO:0000313" key="3">
    <source>
        <dbReference type="Proteomes" id="UP000699042"/>
    </source>
</evidence>
<evidence type="ECO:0000256" key="1">
    <source>
        <dbReference type="SAM" id="MobiDB-lite"/>
    </source>
</evidence>
<feature type="region of interest" description="Disordered" evidence="1">
    <location>
        <begin position="1"/>
        <end position="34"/>
    </location>
</feature>
<dbReference type="EMBL" id="JAESDN010000007">
    <property type="protein sequence ID" value="KAG7047992.1"/>
    <property type="molecule type" value="Genomic_DNA"/>
</dbReference>